<sequence length="85" mass="10070">MGFTQHESIQSENRWYYREGFPKDYDDAIHSTYKRLGHTSEDESFWSTETKRSMETGRGDPQLIAFKKLSKTKKLLSFLNYPITL</sequence>
<evidence type="ECO:0000313" key="2">
    <source>
        <dbReference type="EnsemblMetazoa" id="PHUM077630-PA"/>
    </source>
</evidence>
<gene>
    <name evidence="2" type="primary">8231325</name>
    <name evidence="1" type="ORF">Phum_PHUM077630</name>
</gene>
<dbReference type="VEuPathDB" id="VectorBase:PHUM077630"/>
<evidence type="ECO:0000313" key="1">
    <source>
        <dbReference type="EMBL" id="EEB10927.1"/>
    </source>
</evidence>
<dbReference type="Proteomes" id="UP000009046">
    <property type="component" value="Unassembled WGS sequence"/>
</dbReference>
<reference evidence="1" key="1">
    <citation type="submission" date="2007-04" db="EMBL/GenBank/DDBJ databases">
        <title>Annotation of Pediculus humanus corporis strain USDA.</title>
        <authorList>
            <person name="Kirkness E."/>
            <person name="Hannick L."/>
            <person name="Hass B."/>
            <person name="Bruggner R."/>
            <person name="Lawson D."/>
            <person name="Bidwell S."/>
            <person name="Joardar V."/>
            <person name="Caler E."/>
            <person name="Walenz B."/>
            <person name="Inman J."/>
            <person name="Schobel S."/>
            <person name="Galinsky K."/>
            <person name="Amedeo P."/>
            <person name="Strausberg R."/>
        </authorList>
    </citation>
    <scope>NUCLEOTIDE SEQUENCE</scope>
    <source>
        <strain evidence="1">USDA</strain>
    </source>
</reference>
<dbReference type="RefSeq" id="XP_002423665.1">
    <property type="nucleotide sequence ID" value="XM_002423620.1"/>
</dbReference>
<keyword evidence="3" id="KW-1185">Reference proteome</keyword>
<dbReference type="KEGG" id="phu:Phum_PHUM077630"/>
<dbReference type="InParanoid" id="E0VC21"/>
<reference evidence="2" key="3">
    <citation type="submission" date="2020-05" db="UniProtKB">
        <authorList>
            <consortium name="EnsemblMetazoa"/>
        </authorList>
    </citation>
    <scope>IDENTIFICATION</scope>
    <source>
        <strain evidence="2">USDA</strain>
    </source>
</reference>
<protein>
    <submittedName>
        <fullName evidence="1 2">Uncharacterized protein</fullName>
    </submittedName>
</protein>
<proteinExistence type="predicted"/>
<reference evidence="1" key="2">
    <citation type="submission" date="2007-04" db="EMBL/GenBank/DDBJ databases">
        <title>The genome of the human body louse.</title>
        <authorList>
            <consortium name="The Human Body Louse Genome Consortium"/>
            <person name="Kirkness E."/>
            <person name="Walenz B."/>
            <person name="Hass B."/>
            <person name="Bruggner R."/>
            <person name="Strausberg R."/>
        </authorList>
    </citation>
    <scope>NUCLEOTIDE SEQUENCE</scope>
    <source>
        <strain evidence="1">USDA</strain>
    </source>
</reference>
<organism>
    <name type="scientific">Pediculus humanus subsp. corporis</name>
    <name type="common">Body louse</name>
    <dbReference type="NCBI Taxonomy" id="121224"/>
    <lineage>
        <taxon>Eukaryota</taxon>
        <taxon>Metazoa</taxon>
        <taxon>Ecdysozoa</taxon>
        <taxon>Arthropoda</taxon>
        <taxon>Hexapoda</taxon>
        <taxon>Insecta</taxon>
        <taxon>Pterygota</taxon>
        <taxon>Neoptera</taxon>
        <taxon>Paraneoptera</taxon>
        <taxon>Psocodea</taxon>
        <taxon>Troctomorpha</taxon>
        <taxon>Phthiraptera</taxon>
        <taxon>Anoplura</taxon>
        <taxon>Pediculidae</taxon>
        <taxon>Pediculus</taxon>
    </lineage>
</organism>
<dbReference type="GeneID" id="8231325"/>
<dbReference type="CTD" id="8231325"/>
<accession>E0VC21</accession>
<dbReference type="HOGENOM" id="CLU_2515350_0_0_1"/>
<dbReference type="EMBL" id="AAZO01000928">
    <property type="status" value="NOT_ANNOTATED_CDS"/>
    <property type="molecule type" value="Genomic_DNA"/>
</dbReference>
<name>E0VC21_PEDHC</name>
<dbReference type="AlphaFoldDB" id="E0VC21"/>
<dbReference type="EnsemblMetazoa" id="PHUM077630-RA">
    <property type="protein sequence ID" value="PHUM077630-PA"/>
    <property type="gene ID" value="PHUM077630"/>
</dbReference>
<evidence type="ECO:0000313" key="3">
    <source>
        <dbReference type="Proteomes" id="UP000009046"/>
    </source>
</evidence>
<dbReference type="EMBL" id="DS235045">
    <property type="protein sequence ID" value="EEB10927.1"/>
    <property type="molecule type" value="Genomic_DNA"/>
</dbReference>